<keyword evidence="2" id="KW-0479">Metal-binding</keyword>
<dbReference type="Gene3D" id="3.30.70.20">
    <property type="match status" value="2"/>
</dbReference>
<protein>
    <recommendedName>
        <fullName evidence="5">4Fe-4S ferredoxin-type domain-containing protein</fullName>
    </recommendedName>
</protein>
<dbReference type="SUPFAM" id="SSF54862">
    <property type="entry name" value="4Fe-4S ferredoxins"/>
    <property type="match status" value="2"/>
</dbReference>
<dbReference type="eggNOG" id="arCOG02187">
    <property type="taxonomic scope" value="Archaea"/>
</dbReference>
<keyword evidence="3" id="KW-0408">Iron</keyword>
<dbReference type="HOGENOM" id="CLU_083567_0_0_2"/>
<evidence type="ECO:0000256" key="2">
    <source>
        <dbReference type="ARBA" id="ARBA00022723"/>
    </source>
</evidence>
<proteinExistence type="predicted"/>
<name>H6Q8J8_PYROT</name>
<dbReference type="STRING" id="698757.Pogu_1053"/>
<keyword evidence="7" id="KW-1185">Reference proteome</keyword>
<keyword evidence="1" id="KW-0004">4Fe-4S</keyword>
<dbReference type="EMBL" id="CP003316">
    <property type="protein sequence ID" value="AFA39080.1"/>
    <property type="molecule type" value="Genomic_DNA"/>
</dbReference>
<dbReference type="GO" id="GO:0046872">
    <property type="term" value="F:metal ion binding"/>
    <property type="evidence" value="ECO:0007669"/>
    <property type="project" value="UniProtKB-KW"/>
</dbReference>
<dbReference type="KEGG" id="pog:Pogu_1053"/>
<evidence type="ECO:0000313" key="7">
    <source>
        <dbReference type="Proteomes" id="UP000009062"/>
    </source>
</evidence>
<evidence type="ECO:0000256" key="3">
    <source>
        <dbReference type="ARBA" id="ARBA00023004"/>
    </source>
</evidence>
<dbReference type="Pfam" id="PF13237">
    <property type="entry name" value="Fer4_10"/>
    <property type="match status" value="1"/>
</dbReference>
<dbReference type="PROSITE" id="PS51379">
    <property type="entry name" value="4FE4S_FER_2"/>
    <property type="match status" value="3"/>
</dbReference>
<dbReference type="PROSITE" id="PS00198">
    <property type="entry name" value="4FE4S_FER_1"/>
    <property type="match status" value="2"/>
</dbReference>
<dbReference type="Proteomes" id="UP000009062">
    <property type="component" value="Chromosome"/>
</dbReference>
<evidence type="ECO:0000313" key="6">
    <source>
        <dbReference type="EMBL" id="AFA39080.1"/>
    </source>
</evidence>
<feature type="domain" description="4Fe-4S ferredoxin-type" evidence="5">
    <location>
        <begin position="33"/>
        <end position="62"/>
    </location>
</feature>
<evidence type="ECO:0000259" key="5">
    <source>
        <dbReference type="PROSITE" id="PS51379"/>
    </source>
</evidence>
<accession>H6Q8J8</accession>
<feature type="domain" description="4Fe-4S ferredoxin-type" evidence="5">
    <location>
        <begin position="161"/>
        <end position="189"/>
    </location>
</feature>
<evidence type="ECO:0000256" key="1">
    <source>
        <dbReference type="ARBA" id="ARBA00022485"/>
    </source>
</evidence>
<sequence>MIFYTDLCLRAYGAYCDRCAAVCPREALYFTDRGVELSPFRCTECGACQRVCPNEALVVKPLTAINDSKCEGLGGSIPCAAYLDGKVANALGLKYVEICERCPKGVDADAEAKRLAQDGLIVERRPAVVDAARRRLLKGPPEFATLSGRGSPPIRHKLAGGMGCIEIKACIFCGVCAGVCPTGALLETDGVIEFNPANCTECGLCAALCKYGEIKVGRGECKPFVVKAERRCIECGRPYIGHGEVCPRCRDLNREFSLFLNSWE</sequence>
<dbReference type="InterPro" id="IPR017900">
    <property type="entry name" value="4Fe4S_Fe_S_CS"/>
</dbReference>
<dbReference type="GO" id="GO:0016491">
    <property type="term" value="F:oxidoreductase activity"/>
    <property type="evidence" value="ECO:0007669"/>
    <property type="project" value="UniProtKB-ARBA"/>
</dbReference>
<dbReference type="InterPro" id="IPR050157">
    <property type="entry name" value="PSI_iron-sulfur_center"/>
</dbReference>
<dbReference type="InterPro" id="IPR017896">
    <property type="entry name" value="4Fe4S_Fe-S-bd"/>
</dbReference>
<dbReference type="GO" id="GO:0051539">
    <property type="term" value="F:4 iron, 4 sulfur cluster binding"/>
    <property type="evidence" value="ECO:0007669"/>
    <property type="project" value="UniProtKB-KW"/>
</dbReference>
<gene>
    <name evidence="6" type="ordered locus">Pogu_1053</name>
</gene>
<dbReference type="Pfam" id="PF12838">
    <property type="entry name" value="Fer4_7"/>
    <property type="match status" value="1"/>
</dbReference>
<reference evidence="6 7" key="1">
    <citation type="journal article" date="2012" name="Stand. Genomic Sci.">
        <title>Complete genome sequence of Pyrobaculum oguniense.</title>
        <authorList>
            <person name="Bernick D.L."/>
            <person name="Karplus K."/>
            <person name="Lui L.M."/>
            <person name="Coker J.K."/>
            <person name="Murphy J.N."/>
            <person name="Chan P.P."/>
            <person name="Cozen A.E."/>
            <person name="Lowe T.M."/>
        </authorList>
    </citation>
    <scope>NUCLEOTIDE SEQUENCE [LARGE SCALE GENOMIC DNA]</scope>
    <source>
        <strain evidence="6 7">TE7</strain>
    </source>
</reference>
<keyword evidence="4" id="KW-0411">Iron-sulfur</keyword>
<dbReference type="PANTHER" id="PTHR24960:SF79">
    <property type="entry name" value="PHOTOSYSTEM I IRON-SULFUR CENTER"/>
    <property type="match status" value="1"/>
</dbReference>
<evidence type="ECO:0000256" key="4">
    <source>
        <dbReference type="ARBA" id="ARBA00023014"/>
    </source>
</evidence>
<feature type="domain" description="4Fe-4S ferredoxin-type" evidence="5">
    <location>
        <begin position="190"/>
        <end position="219"/>
    </location>
</feature>
<dbReference type="PANTHER" id="PTHR24960">
    <property type="entry name" value="PHOTOSYSTEM I IRON-SULFUR CENTER-RELATED"/>
    <property type="match status" value="1"/>
</dbReference>
<dbReference type="AlphaFoldDB" id="H6Q8J8"/>
<organism evidence="6 7">
    <name type="scientific">Pyrobaculum oguniense (strain DSM 13380 / JCM 10595 / TE7)</name>
    <dbReference type="NCBI Taxonomy" id="698757"/>
    <lineage>
        <taxon>Archaea</taxon>
        <taxon>Thermoproteota</taxon>
        <taxon>Thermoprotei</taxon>
        <taxon>Thermoproteales</taxon>
        <taxon>Thermoproteaceae</taxon>
        <taxon>Pyrobaculum</taxon>
    </lineage>
</organism>